<protein>
    <recommendedName>
        <fullName evidence="1">AFP-like domain-containing protein</fullName>
    </recommendedName>
</protein>
<dbReference type="EMBL" id="LAZR01001099">
    <property type="protein sequence ID" value="KKN50700.1"/>
    <property type="molecule type" value="Genomic_DNA"/>
</dbReference>
<name>A0A0F9R244_9ZZZZ</name>
<evidence type="ECO:0000259" key="1">
    <source>
        <dbReference type="PROSITE" id="PS50844"/>
    </source>
</evidence>
<dbReference type="GO" id="GO:0047444">
    <property type="term" value="F:N-acylneuraminate-9-phosphate synthase activity"/>
    <property type="evidence" value="ECO:0007669"/>
    <property type="project" value="TreeGrafter"/>
</dbReference>
<dbReference type="InterPro" id="IPR006190">
    <property type="entry name" value="SAF_AFP_Neu5Ac"/>
</dbReference>
<dbReference type="Gene3D" id="3.90.1210.10">
    <property type="entry name" value="Antifreeze-like/N-acetylneuraminic acid synthase C-terminal domain"/>
    <property type="match status" value="1"/>
</dbReference>
<dbReference type="AlphaFoldDB" id="A0A0F9R244"/>
<dbReference type="Gene3D" id="3.20.20.70">
    <property type="entry name" value="Aldolase class I"/>
    <property type="match status" value="1"/>
</dbReference>
<gene>
    <name evidence="2" type="ORF">LCGC14_0630090</name>
</gene>
<dbReference type="Pfam" id="PF03102">
    <property type="entry name" value="NeuB"/>
    <property type="match status" value="1"/>
</dbReference>
<reference evidence="2" key="1">
    <citation type="journal article" date="2015" name="Nature">
        <title>Complex archaea that bridge the gap between prokaryotes and eukaryotes.</title>
        <authorList>
            <person name="Spang A."/>
            <person name="Saw J.H."/>
            <person name="Jorgensen S.L."/>
            <person name="Zaremba-Niedzwiedzka K."/>
            <person name="Martijn J."/>
            <person name="Lind A.E."/>
            <person name="van Eijk R."/>
            <person name="Schleper C."/>
            <person name="Guy L."/>
            <person name="Ettema T.J."/>
        </authorList>
    </citation>
    <scope>NUCLEOTIDE SEQUENCE</scope>
</reference>
<dbReference type="PANTHER" id="PTHR42966:SF1">
    <property type="entry name" value="SIALIC ACID SYNTHASE"/>
    <property type="match status" value="1"/>
</dbReference>
<dbReference type="InterPro" id="IPR013785">
    <property type="entry name" value="Aldolase_TIM"/>
</dbReference>
<dbReference type="InterPro" id="IPR036732">
    <property type="entry name" value="AFP_Neu5c_C_sf"/>
</dbReference>
<dbReference type="InterPro" id="IPR051690">
    <property type="entry name" value="PseI-like"/>
</dbReference>
<sequence>MKALDFCLKNEETIDCIELHSINFTNILFLKELKRFSKTIILGVGGRTLEDIMFVYNFLQKQNLIFMYGFQSFPTNYYDLKMSKIDKLKKIFNVEIGYADHTSFEDNMRYNLVEYAYLSGSRIFEMHLVVIEGEKRIDYNAAINSKTLLKIRERLENLIKIQGYEFSYTLNNPEEKYKKREKKIVAKRDIDKNEVFSEDNIWLKVSDEKSDFEQIMYKNIIGKIARHNIQQDRTLNFSDIN</sequence>
<organism evidence="2">
    <name type="scientific">marine sediment metagenome</name>
    <dbReference type="NCBI Taxonomy" id="412755"/>
    <lineage>
        <taxon>unclassified sequences</taxon>
        <taxon>metagenomes</taxon>
        <taxon>ecological metagenomes</taxon>
    </lineage>
</organism>
<comment type="caution">
    <text evidence="2">The sequence shown here is derived from an EMBL/GenBank/DDBJ whole genome shotgun (WGS) entry which is preliminary data.</text>
</comment>
<feature type="domain" description="AFP-like" evidence="1">
    <location>
        <begin position="183"/>
        <end position="241"/>
    </location>
</feature>
<dbReference type="PROSITE" id="PS50844">
    <property type="entry name" value="AFP_LIKE"/>
    <property type="match status" value="1"/>
</dbReference>
<dbReference type="Pfam" id="PF08666">
    <property type="entry name" value="SAF"/>
    <property type="match status" value="1"/>
</dbReference>
<dbReference type="InterPro" id="IPR013974">
    <property type="entry name" value="SAF"/>
</dbReference>
<dbReference type="PANTHER" id="PTHR42966">
    <property type="entry name" value="N-ACETYLNEURAMINATE SYNTHASE"/>
    <property type="match status" value="1"/>
</dbReference>
<dbReference type="InterPro" id="IPR057736">
    <property type="entry name" value="SAF_PseI/NeuA/NeuB"/>
</dbReference>
<dbReference type="SUPFAM" id="SSF51569">
    <property type="entry name" value="Aldolase"/>
    <property type="match status" value="1"/>
</dbReference>
<dbReference type="GO" id="GO:0016051">
    <property type="term" value="P:carbohydrate biosynthetic process"/>
    <property type="evidence" value="ECO:0007669"/>
    <property type="project" value="InterPro"/>
</dbReference>
<dbReference type="InterPro" id="IPR013132">
    <property type="entry name" value="PseI/NeuA/B-like_N"/>
</dbReference>
<dbReference type="SUPFAM" id="SSF51269">
    <property type="entry name" value="AFP III-like domain"/>
    <property type="match status" value="1"/>
</dbReference>
<evidence type="ECO:0000313" key="2">
    <source>
        <dbReference type="EMBL" id="KKN50700.1"/>
    </source>
</evidence>
<proteinExistence type="predicted"/>
<dbReference type="CDD" id="cd11615">
    <property type="entry name" value="SAF_NeuB_like"/>
    <property type="match status" value="1"/>
</dbReference>
<accession>A0A0F9R244</accession>